<feature type="transmembrane region" description="Helical" evidence="3">
    <location>
        <begin position="130"/>
        <end position="151"/>
    </location>
</feature>
<keyword evidence="3" id="KW-1133">Transmembrane helix</keyword>
<feature type="transmembrane region" description="Helical" evidence="3">
    <location>
        <begin position="36"/>
        <end position="58"/>
    </location>
</feature>
<evidence type="ECO:0000259" key="4">
    <source>
        <dbReference type="PROSITE" id="PS50850"/>
    </source>
</evidence>
<dbReference type="Pfam" id="PF07690">
    <property type="entry name" value="MFS_1"/>
    <property type="match status" value="2"/>
</dbReference>
<dbReference type="InterPro" id="IPR050327">
    <property type="entry name" value="Proton-linked_MCT"/>
</dbReference>
<feature type="region of interest" description="Disordered" evidence="2">
    <location>
        <begin position="397"/>
        <end position="440"/>
    </location>
</feature>
<protein>
    <recommendedName>
        <fullName evidence="4">Major facilitator superfamily (MFS) profile domain-containing protein</fullName>
    </recommendedName>
</protein>
<feature type="domain" description="Major facilitator superfamily (MFS) profile" evidence="4">
    <location>
        <begin position="540"/>
        <end position="751"/>
    </location>
</feature>
<dbReference type="GO" id="GO:0016020">
    <property type="term" value="C:membrane"/>
    <property type="evidence" value="ECO:0007669"/>
    <property type="project" value="UniProtKB-SubCell"/>
</dbReference>
<feature type="transmembrane region" description="Helical" evidence="3">
    <location>
        <begin position="539"/>
        <end position="557"/>
    </location>
</feature>
<evidence type="ECO:0000256" key="3">
    <source>
        <dbReference type="SAM" id="Phobius"/>
    </source>
</evidence>
<dbReference type="Gene3D" id="1.20.1250.20">
    <property type="entry name" value="MFS general substrate transporter like domains"/>
    <property type="match status" value="2"/>
</dbReference>
<feature type="region of interest" description="Disordered" evidence="2">
    <location>
        <begin position="303"/>
        <end position="330"/>
    </location>
</feature>
<dbReference type="PANTHER" id="PTHR11360:SF284">
    <property type="entry name" value="EG:103B4.3 PROTEIN-RELATED"/>
    <property type="match status" value="1"/>
</dbReference>
<sequence>MTHAPAARKRPGPGAGEDDDGDSDADSTVPPPDGGWGWIVVWASFMIHIVTDGVTYSFGVMLQKLTDYFGAGEGATSFIMSTLVGVTLCSGPIASAFVNKWGCRTVTIAGAIMSGFFLAVSFFAPNVATLYVTIGLGTGFGFGLIYLPAIVSVTCYFEKYRSLATGIAVAGSGLGTFIFAPFIEYLVSEYGGWRPAVLILAGLVLNTAIMGALFRPLEKAPASARRRAVELKGDKSELKLLLNGDLTKEQQAHHLMPPPSQTQTVVRSAHSIPTAVQDSAASGNHTVPRNVKVLSLNLSANPHQILSSGHNHHNHHHQHHHHNQHSWRHKSDIARLALSQPTLQTTTGGSVQHLAGSGVMYRKDVFYRGSLLHIPHYSPDSASPTASAASTARASSLVYRSRSARSGGGGRSPRGSDGPFSAPQSPRWTRYSSRPPSDHSDLVDGLGAAVLALSEAAQGIDEGMEAALIRATSRSASRLSRHTSTEALGGGHAKGLPAEAQSPDSDSDAQLTVCGCIPCSPETKDTLSEMLDMSLFRDIIFMLFTISNFLTSVGFYMPYAYISAYGEKTVGLSKLESSLLVSVIGIANLIGRLVLGYVSDKPWVNRLLVYNLSLTIAGVGTVLVVVCNDFWSLAIYASVFGFTIGAYVGLTSVILVDLLGLDKLTNAFGLLLLFQGLASFVGPPIGGILYDVTLSYKPSFWVAGVNMAVSGLMLFVIPPIQRRIEARKQKECKRVVSSPAISNGNARPQPV</sequence>
<feature type="region of interest" description="Disordered" evidence="2">
    <location>
        <begin position="475"/>
        <end position="506"/>
    </location>
</feature>
<feature type="transmembrane region" description="Helical" evidence="3">
    <location>
        <begin position="577"/>
        <end position="595"/>
    </location>
</feature>
<dbReference type="EMBL" id="JAPTSV010000009">
    <property type="protein sequence ID" value="KAJ1524199.1"/>
    <property type="molecule type" value="Genomic_DNA"/>
</dbReference>
<feature type="transmembrane region" description="Helical" evidence="3">
    <location>
        <begin position="668"/>
        <end position="688"/>
    </location>
</feature>
<organism evidence="5 6">
    <name type="scientific">Megalurothrips usitatus</name>
    <name type="common">bean blossom thrips</name>
    <dbReference type="NCBI Taxonomy" id="439358"/>
    <lineage>
        <taxon>Eukaryota</taxon>
        <taxon>Metazoa</taxon>
        <taxon>Ecdysozoa</taxon>
        <taxon>Arthropoda</taxon>
        <taxon>Hexapoda</taxon>
        <taxon>Insecta</taxon>
        <taxon>Pterygota</taxon>
        <taxon>Neoptera</taxon>
        <taxon>Paraneoptera</taxon>
        <taxon>Thysanoptera</taxon>
        <taxon>Terebrantia</taxon>
        <taxon>Thripoidea</taxon>
        <taxon>Thripidae</taxon>
        <taxon>Megalurothrips</taxon>
    </lineage>
</organism>
<keyword evidence="3" id="KW-0472">Membrane</keyword>
<dbReference type="SUPFAM" id="SSF103473">
    <property type="entry name" value="MFS general substrate transporter"/>
    <property type="match status" value="1"/>
</dbReference>
<feature type="region of interest" description="Disordered" evidence="2">
    <location>
        <begin position="1"/>
        <end position="31"/>
    </location>
</feature>
<feature type="transmembrane region" description="Helical" evidence="3">
    <location>
        <begin position="195"/>
        <end position="217"/>
    </location>
</feature>
<feature type="transmembrane region" description="Helical" evidence="3">
    <location>
        <begin position="163"/>
        <end position="183"/>
    </location>
</feature>
<keyword evidence="6" id="KW-1185">Reference proteome</keyword>
<feature type="compositionally biased region" description="Basic residues" evidence="2">
    <location>
        <begin position="310"/>
        <end position="328"/>
    </location>
</feature>
<feature type="transmembrane region" description="Helical" evidence="3">
    <location>
        <begin position="105"/>
        <end position="124"/>
    </location>
</feature>
<dbReference type="InterPro" id="IPR011701">
    <property type="entry name" value="MFS"/>
</dbReference>
<keyword evidence="3" id="KW-0812">Transmembrane</keyword>
<gene>
    <name evidence="5" type="ORF">ONE63_010720</name>
</gene>
<dbReference type="InterPro" id="IPR036259">
    <property type="entry name" value="MFS_trans_sf"/>
</dbReference>
<evidence type="ECO:0000256" key="1">
    <source>
        <dbReference type="ARBA" id="ARBA00004141"/>
    </source>
</evidence>
<dbReference type="AlphaFoldDB" id="A0AAV7XKQ8"/>
<dbReference type="GO" id="GO:0008028">
    <property type="term" value="F:monocarboxylic acid transmembrane transporter activity"/>
    <property type="evidence" value="ECO:0007669"/>
    <property type="project" value="TreeGrafter"/>
</dbReference>
<evidence type="ECO:0000256" key="2">
    <source>
        <dbReference type="SAM" id="MobiDB-lite"/>
    </source>
</evidence>
<proteinExistence type="predicted"/>
<feature type="transmembrane region" description="Helical" evidence="3">
    <location>
        <begin position="78"/>
        <end position="98"/>
    </location>
</feature>
<feature type="transmembrane region" description="Helical" evidence="3">
    <location>
        <begin position="700"/>
        <end position="720"/>
    </location>
</feature>
<dbReference type="PANTHER" id="PTHR11360">
    <property type="entry name" value="MONOCARBOXYLATE TRANSPORTER"/>
    <property type="match status" value="1"/>
</dbReference>
<comment type="caution">
    <text evidence="5">The sequence shown here is derived from an EMBL/GenBank/DDBJ whole genome shotgun (WGS) entry which is preliminary data.</text>
</comment>
<feature type="compositionally biased region" description="Polar residues" evidence="2">
    <location>
        <begin position="422"/>
        <end position="435"/>
    </location>
</feature>
<reference evidence="5" key="1">
    <citation type="submission" date="2022-12" db="EMBL/GenBank/DDBJ databases">
        <title>Chromosome-level genome assembly of the bean flower thrips Megalurothrips usitatus.</title>
        <authorList>
            <person name="Ma L."/>
            <person name="Liu Q."/>
            <person name="Li H."/>
            <person name="Cai W."/>
        </authorList>
    </citation>
    <scope>NUCLEOTIDE SEQUENCE</scope>
    <source>
        <strain evidence="5">Cailab_2022a</strain>
    </source>
</reference>
<feature type="compositionally biased region" description="Basic residues" evidence="2">
    <location>
        <begin position="1"/>
        <end position="11"/>
    </location>
</feature>
<dbReference type="PROSITE" id="PS50850">
    <property type="entry name" value="MFS"/>
    <property type="match status" value="1"/>
</dbReference>
<evidence type="ECO:0000313" key="5">
    <source>
        <dbReference type="EMBL" id="KAJ1524199.1"/>
    </source>
</evidence>
<name>A0AAV7XKQ8_9NEOP</name>
<feature type="transmembrane region" description="Helical" evidence="3">
    <location>
        <begin position="607"/>
        <end position="627"/>
    </location>
</feature>
<dbReference type="Proteomes" id="UP001075354">
    <property type="component" value="Chromosome 9"/>
</dbReference>
<dbReference type="FunFam" id="1.20.1250.20:FF:000505">
    <property type="entry name" value="Predicted protein"/>
    <property type="match status" value="1"/>
</dbReference>
<evidence type="ECO:0000313" key="6">
    <source>
        <dbReference type="Proteomes" id="UP001075354"/>
    </source>
</evidence>
<comment type="subcellular location">
    <subcellularLocation>
        <location evidence="1">Membrane</location>
        <topology evidence="1">Multi-pass membrane protein</topology>
    </subcellularLocation>
</comment>
<feature type="compositionally biased region" description="Acidic residues" evidence="2">
    <location>
        <begin position="16"/>
        <end position="25"/>
    </location>
</feature>
<feature type="transmembrane region" description="Helical" evidence="3">
    <location>
        <begin position="633"/>
        <end position="656"/>
    </location>
</feature>
<dbReference type="InterPro" id="IPR020846">
    <property type="entry name" value="MFS_dom"/>
</dbReference>
<accession>A0AAV7XKQ8</accession>